<dbReference type="PROSITE" id="PS50048">
    <property type="entry name" value="ZN2_CY6_FUNGAL_2"/>
    <property type="match status" value="1"/>
</dbReference>
<dbReference type="GO" id="GO:0005634">
    <property type="term" value="C:nucleus"/>
    <property type="evidence" value="ECO:0007669"/>
    <property type="project" value="UniProtKB-SubCell"/>
</dbReference>
<dbReference type="Pfam" id="PF00172">
    <property type="entry name" value="Zn_clus"/>
    <property type="match status" value="1"/>
</dbReference>
<evidence type="ECO:0000256" key="2">
    <source>
        <dbReference type="ARBA" id="ARBA00022723"/>
    </source>
</evidence>
<gene>
    <name evidence="10" type="ORF">NKR23_g3487</name>
</gene>
<dbReference type="PROSITE" id="PS00463">
    <property type="entry name" value="ZN2_CY6_FUNGAL_1"/>
    <property type="match status" value="1"/>
</dbReference>
<dbReference type="InterPro" id="IPR036864">
    <property type="entry name" value="Zn2-C6_fun-type_DNA-bd_sf"/>
</dbReference>
<evidence type="ECO:0000256" key="6">
    <source>
        <dbReference type="ARBA" id="ARBA00023163"/>
    </source>
</evidence>
<evidence type="ECO:0000256" key="3">
    <source>
        <dbReference type="ARBA" id="ARBA00022833"/>
    </source>
</evidence>
<dbReference type="InterPro" id="IPR001138">
    <property type="entry name" value="Zn2Cys6_DnaBD"/>
</dbReference>
<evidence type="ECO:0000313" key="10">
    <source>
        <dbReference type="EMBL" id="KAJ9150931.1"/>
    </source>
</evidence>
<dbReference type="PANTHER" id="PTHR47782:SF1">
    <property type="entry name" value="PYRIMIDINE PATHWAY REGULATORY PROTEIN 1"/>
    <property type="match status" value="1"/>
</dbReference>
<dbReference type="InterPro" id="IPR052202">
    <property type="entry name" value="Yeast_MetPath_Reg"/>
</dbReference>
<evidence type="ECO:0000256" key="8">
    <source>
        <dbReference type="SAM" id="MobiDB-lite"/>
    </source>
</evidence>
<dbReference type="Gene3D" id="4.10.240.10">
    <property type="entry name" value="Zn(2)-C6 fungal-type DNA-binding domain"/>
    <property type="match status" value="1"/>
</dbReference>
<dbReference type="CDD" id="cd00067">
    <property type="entry name" value="GAL4"/>
    <property type="match status" value="1"/>
</dbReference>
<accession>A0AA38VTY7</accession>
<name>A0AA38VTY7_9PEZI</name>
<dbReference type="AlphaFoldDB" id="A0AA38VTY7"/>
<proteinExistence type="predicted"/>
<comment type="caution">
    <text evidence="10">The sequence shown here is derived from an EMBL/GenBank/DDBJ whole genome shotgun (WGS) entry which is preliminary data.</text>
</comment>
<feature type="domain" description="Zn(2)-C6 fungal-type" evidence="9">
    <location>
        <begin position="21"/>
        <end position="49"/>
    </location>
</feature>
<keyword evidence="7" id="KW-0539">Nucleus</keyword>
<dbReference type="CDD" id="cd12148">
    <property type="entry name" value="fungal_TF_MHR"/>
    <property type="match status" value="1"/>
</dbReference>
<dbReference type="Proteomes" id="UP001174694">
    <property type="component" value="Unassembled WGS sequence"/>
</dbReference>
<dbReference type="GO" id="GO:0008270">
    <property type="term" value="F:zinc ion binding"/>
    <property type="evidence" value="ECO:0007669"/>
    <property type="project" value="InterPro"/>
</dbReference>
<keyword evidence="3" id="KW-0862">Zinc</keyword>
<evidence type="ECO:0000256" key="5">
    <source>
        <dbReference type="ARBA" id="ARBA00023125"/>
    </source>
</evidence>
<sequence>MDNSRDIALQLAGSGRRSSKVCARCKKRKTKCDAGYPSCSACVKAGAVCRGEASGSHELPRSLVRALEDEVADLERRVDELQHSPSNAATALTSKLARGTLLSDAGTPQPFFLSPFSPSFFLRPSCPPLLPTRASPSRSGGHREPRPSPTPSTGRTNLGRIPSAALETMVSNYANIHLPQYPCIQEHWLRHVLAKVLSAHDGDTDRVLTKGIPPESGLTHFDYFVVFIVLAMSSLTLTWKNESQARMASDAFFSTSLQHLRLASRVTGIQRLQICCLLGHYGNLNPAKVDNWMCIWTASRVMLELGLNRQSSAETLQGEGEDEAKLRNQLLHVTLGIERSLSTILRLPLAIPQECGTVPRDADAEKNTKYKSAIHLYRLRALETEIHRILWLQEEVAEDADSDFDEWFVDVNRRLEEWLEGSEQFQKYQMLEFRFVNYGYLKARLYRPTPRLGTRTPEDRETCFDACTLLVEDYQRQIRRRRLFYPWHGVHILFEAAVVMIEACWSLRDHEPLRQRARHILSVLVPDTLLLLEKLSESWPDVGVCLDTLRPVLDHVTRAFSDRMLADIELGRQASEIATTAKLRSLLFPDGPVVWSARVPSAPSVSLDSNAHNAGDNATLSLDELGEMDWDAYWDYVQELSPLWDESMRTWP</sequence>
<protein>
    <submittedName>
        <fullName evidence="10">Fungal specific transcription factor domain containing protein</fullName>
    </submittedName>
</protein>
<keyword evidence="5" id="KW-0238">DNA-binding</keyword>
<keyword evidence="2" id="KW-0479">Metal-binding</keyword>
<dbReference type="PANTHER" id="PTHR47782">
    <property type="entry name" value="ZN(II)2CYS6 TRANSCRIPTION FACTOR (EUROFUNG)-RELATED"/>
    <property type="match status" value="1"/>
</dbReference>
<dbReference type="GO" id="GO:0000981">
    <property type="term" value="F:DNA-binding transcription factor activity, RNA polymerase II-specific"/>
    <property type="evidence" value="ECO:0007669"/>
    <property type="project" value="InterPro"/>
</dbReference>
<evidence type="ECO:0000256" key="7">
    <source>
        <dbReference type="ARBA" id="ARBA00023242"/>
    </source>
</evidence>
<evidence type="ECO:0000256" key="4">
    <source>
        <dbReference type="ARBA" id="ARBA00023015"/>
    </source>
</evidence>
<organism evidence="10 11">
    <name type="scientific">Pleurostoma richardsiae</name>
    <dbReference type="NCBI Taxonomy" id="41990"/>
    <lineage>
        <taxon>Eukaryota</taxon>
        <taxon>Fungi</taxon>
        <taxon>Dikarya</taxon>
        <taxon>Ascomycota</taxon>
        <taxon>Pezizomycotina</taxon>
        <taxon>Sordariomycetes</taxon>
        <taxon>Sordariomycetidae</taxon>
        <taxon>Calosphaeriales</taxon>
        <taxon>Pleurostomataceae</taxon>
        <taxon>Pleurostoma</taxon>
    </lineage>
</organism>
<dbReference type="GO" id="GO:0045944">
    <property type="term" value="P:positive regulation of transcription by RNA polymerase II"/>
    <property type="evidence" value="ECO:0007669"/>
    <property type="project" value="TreeGrafter"/>
</dbReference>
<dbReference type="SUPFAM" id="SSF57701">
    <property type="entry name" value="Zn2/Cys6 DNA-binding domain"/>
    <property type="match status" value="1"/>
</dbReference>
<reference evidence="10" key="1">
    <citation type="submission" date="2022-07" db="EMBL/GenBank/DDBJ databases">
        <title>Fungi with potential for degradation of polypropylene.</title>
        <authorList>
            <person name="Gostincar C."/>
        </authorList>
    </citation>
    <scope>NUCLEOTIDE SEQUENCE</scope>
    <source>
        <strain evidence="10">EXF-13308</strain>
    </source>
</reference>
<dbReference type="SMART" id="SM00066">
    <property type="entry name" value="GAL4"/>
    <property type="match status" value="1"/>
</dbReference>
<evidence type="ECO:0000259" key="9">
    <source>
        <dbReference type="PROSITE" id="PS50048"/>
    </source>
</evidence>
<keyword evidence="4" id="KW-0805">Transcription regulation</keyword>
<evidence type="ECO:0000256" key="1">
    <source>
        <dbReference type="ARBA" id="ARBA00004123"/>
    </source>
</evidence>
<comment type="subcellular location">
    <subcellularLocation>
        <location evidence="1">Nucleus</location>
    </subcellularLocation>
</comment>
<dbReference type="EMBL" id="JANBVO010000007">
    <property type="protein sequence ID" value="KAJ9150931.1"/>
    <property type="molecule type" value="Genomic_DNA"/>
</dbReference>
<keyword evidence="11" id="KW-1185">Reference proteome</keyword>
<feature type="region of interest" description="Disordered" evidence="8">
    <location>
        <begin position="131"/>
        <end position="159"/>
    </location>
</feature>
<keyword evidence="6" id="KW-0804">Transcription</keyword>
<dbReference type="GO" id="GO:0043565">
    <property type="term" value="F:sequence-specific DNA binding"/>
    <property type="evidence" value="ECO:0007669"/>
    <property type="project" value="TreeGrafter"/>
</dbReference>
<evidence type="ECO:0000313" key="11">
    <source>
        <dbReference type="Proteomes" id="UP001174694"/>
    </source>
</evidence>